<proteinExistence type="inferred from homology"/>
<evidence type="ECO:0000256" key="5">
    <source>
        <dbReference type="ARBA" id="ARBA00022605"/>
    </source>
</evidence>
<dbReference type="NCBIfam" id="NF005710">
    <property type="entry name" value="PRK07522.1"/>
    <property type="match status" value="1"/>
</dbReference>
<protein>
    <submittedName>
        <fullName evidence="11">Acetylornithine deacetylase</fullName>
        <ecNumber evidence="11">3.5.1.16</ecNumber>
    </submittedName>
</protein>
<dbReference type="InterPro" id="IPR050072">
    <property type="entry name" value="Peptidase_M20A"/>
</dbReference>
<dbReference type="InterPro" id="IPR001261">
    <property type="entry name" value="ArgE/DapE_CS"/>
</dbReference>
<evidence type="ECO:0000313" key="12">
    <source>
        <dbReference type="Proteomes" id="UP000325291"/>
    </source>
</evidence>
<keyword evidence="3" id="KW-0963">Cytoplasm</keyword>
<evidence type="ECO:0000256" key="6">
    <source>
        <dbReference type="ARBA" id="ARBA00022723"/>
    </source>
</evidence>
<dbReference type="Pfam" id="PF01546">
    <property type="entry name" value="Peptidase_M20"/>
    <property type="match status" value="1"/>
</dbReference>
<keyword evidence="7 11" id="KW-0378">Hydrolase</keyword>
<dbReference type="Proteomes" id="UP000325291">
    <property type="component" value="Unassembled WGS sequence"/>
</dbReference>
<sequence>MSRTLEHLERLVGFASLTDMPNGEIVDYIAGVLGAAGARVHRIDGGEGKSGLFAAIGPEGPGGVMLSGHVDVVPVARQDWSSDPFTLRRADDRVYGRGTTDMKGFLAAMLSVAERAGALARPLKLAFSWDEEIGCRGIPVMLERIDATVGRPEACIVGEPTGMQIALGHKGKTSLRAVARGQAGHSAEAPDYVNALHLAAGMIGALRDEQDRLARTGAQDDGFAIPYSTVHAGVMQGGRALNIVPDWAEIAFEIRNLAEEPPGEIIARLHAAAREIAAQAGPGAGLEIEETGAYPGLATAPDSPAVTLARDIAPGAGLTKVSYGTEAGHFAARGIETVVCGPGDMAQGHKPDEFIALDQLAQCDAMLDRLLARLGDGMR</sequence>
<dbReference type="InterPro" id="IPR010169">
    <property type="entry name" value="AcOrn-deacetyl"/>
</dbReference>
<dbReference type="Pfam" id="PF07687">
    <property type="entry name" value="M20_dimer"/>
    <property type="match status" value="1"/>
</dbReference>
<reference evidence="11 12" key="1">
    <citation type="submission" date="2019-07" db="EMBL/GenBank/DDBJ databases">
        <title>Aquicoccus porphyridii gen. nov., sp. nov., isolated from a small marine red alga, Porphyridium marinum.</title>
        <authorList>
            <person name="Liu L."/>
        </authorList>
    </citation>
    <scope>NUCLEOTIDE SEQUENCE [LARGE SCALE GENOMIC DNA]</scope>
    <source>
        <strain evidence="11 12">L1 8-17</strain>
    </source>
</reference>
<keyword evidence="4" id="KW-0055">Arginine biosynthesis</keyword>
<evidence type="ECO:0000256" key="1">
    <source>
        <dbReference type="ARBA" id="ARBA00001947"/>
    </source>
</evidence>
<dbReference type="InterPro" id="IPR036264">
    <property type="entry name" value="Bact_exopeptidase_dim_dom"/>
</dbReference>
<evidence type="ECO:0000313" key="11">
    <source>
        <dbReference type="EMBL" id="KAA0916658.1"/>
    </source>
</evidence>
<dbReference type="PANTHER" id="PTHR43808:SF31">
    <property type="entry name" value="N-ACETYL-L-CITRULLINE DEACETYLASE"/>
    <property type="match status" value="1"/>
</dbReference>
<name>A0A5A9ZHC9_9RHOB</name>
<comment type="similarity">
    <text evidence="2">Belongs to the peptidase M20A family. ArgE subfamily.</text>
</comment>
<dbReference type="InterPro" id="IPR011650">
    <property type="entry name" value="Peptidase_M20_dimer"/>
</dbReference>
<dbReference type="PROSITE" id="PS00759">
    <property type="entry name" value="ARGE_DAPE_CPG2_2"/>
    <property type="match status" value="1"/>
</dbReference>
<evidence type="ECO:0000256" key="2">
    <source>
        <dbReference type="ARBA" id="ARBA00005691"/>
    </source>
</evidence>
<dbReference type="GO" id="GO:0006526">
    <property type="term" value="P:L-arginine biosynthetic process"/>
    <property type="evidence" value="ECO:0007669"/>
    <property type="project" value="UniProtKB-KW"/>
</dbReference>
<dbReference type="EC" id="3.5.1.16" evidence="11"/>
<dbReference type="SUPFAM" id="SSF55031">
    <property type="entry name" value="Bacterial exopeptidase dimerisation domain"/>
    <property type="match status" value="1"/>
</dbReference>
<evidence type="ECO:0000256" key="3">
    <source>
        <dbReference type="ARBA" id="ARBA00022490"/>
    </source>
</evidence>
<dbReference type="SUPFAM" id="SSF53187">
    <property type="entry name" value="Zn-dependent exopeptidases"/>
    <property type="match status" value="1"/>
</dbReference>
<gene>
    <name evidence="11" type="primary">argE</name>
    <name evidence="11" type="ORF">FLO80_07495</name>
</gene>
<dbReference type="GO" id="GO:0008777">
    <property type="term" value="F:acetylornithine deacetylase activity"/>
    <property type="evidence" value="ECO:0007669"/>
    <property type="project" value="UniProtKB-EC"/>
</dbReference>
<dbReference type="Gene3D" id="3.30.70.360">
    <property type="match status" value="1"/>
</dbReference>
<feature type="domain" description="Peptidase M20 dimerisation" evidence="10">
    <location>
        <begin position="168"/>
        <end position="278"/>
    </location>
</feature>
<comment type="caution">
    <text evidence="11">The sequence shown here is derived from an EMBL/GenBank/DDBJ whole genome shotgun (WGS) entry which is preliminary data.</text>
</comment>
<accession>A0A5A9ZHC9</accession>
<dbReference type="RefSeq" id="WP_111365228.1">
    <property type="nucleotide sequence ID" value="NZ_VINQ01000004.1"/>
</dbReference>
<organism evidence="11 12">
    <name type="scientific">Aquicoccus porphyridii</name>
    <dbReference type="NCBI Taxonomy" id="1852029"/>
    <lineage>
        <taxon>Bacteria</taxon>
        <taxon>Pseudomonadati</taxon>
        <taxon>Pseudomonadota</taxon>
        <taxon>Alphaproteobacteria</taxon>
        <taxon>Rhodobacterales</taxon>
        <taxon>Paracoccaceae</taxon>
        <taxon>Aquicoccus</taxon>
    </lineage>
</organism>
<comment type="cofactor">
    <cofactor evidence="1">
        <name>Zn(2+)</name>
        <dbReference type="ChEBI" id="CHEBI:29105"/>
    </cofactor>
</comment>
<keyword evidence="12" id="KW-1185">Reference proteome</keyword>
<dbReference type="PANTHER" id="PTHR43808">
    <property type="entry name" value="ACETYLORNITHINE DEACETYLASE"/>
    <property type="match status" value="1"/>
</dbReference>
<keyword evidence="8" id="KW-0862">Zinc</keyword>
<evidence type="ECO:0000256" key="8">
    <source>
        <dbReference type="ARBA" id="ARBA00022833"/>
    </source>
</evidence>
<dbReference type="NCBIfam" id="TIGR01892">
    <property type="entry name" value="AcOrn-deacetyl"/>
    <property type="match status" value="1"/>
</dbReference>
<evidence type="ECO:0000259" key="10">
    <source>
        <dbReference type="Pfam" id="PF07687"/>
    </source>
</evidence>
<keyword evidence="9" id="KW-0170">Cobalt</keyword>
<dbReference type="InterPro" id="IPR002933">
    <property type="entry name" value="Peptidase_M20"/>
</dbReference>
<keyword evidence="6" id="KW-0479">Metal-binding</keyword>
<keyword evidence="5" id="KW-0028">Amino-acid biosynthesis</keyword>
<dbReference type="GO" id="GO:0046872">
    <property type="term" value="F:metal ion binding"/>
    <property type="evidence" value="ECO:0007669"/>
    <property type="project" value="UniProtKB-KW"/>
</dbReference>
<dbReference type="PROSITE" id="PS00758">
    <property type="entry name" value="ARGE_DAPE_CPG2_1"/>
    <property type="match status" value="1"/>
</dbReference>
<dbReference type="Gene3D" id="3.40.630.10">
    <property type="entry name" value="Zn peptidases"/>
    <property type="match status" value="1"/>
</dbReference>
<evidence type="ECO:0000256" key="9">
    <source>
        <dbReference type="ARBA" id="ARBA00023285"/>
    </source>
</evidence>
<dbReference type="AlphaFoldDB" id="A0A5A9ZHC9"/>
<dbReference type="EMBL" id="VINQ01000004">
    <property type="protein sequence ID" value="KAA0916658.1"/>
    <property type="molecule type" value="Genomic_DNA"/>
</dbReference>
<evidence type="ECO:0000256" key="4">
    <source>
        <dbReference type="ARBA" id="ARBA00022571"/>
    </source>
</evidence>
<evidence type="ECO:0000256" key="7">
    <source>
        <dbReference type="ARBA" id="ARBA00022801"/>
    </source>
</evidence>
<dbReference type="CDD" id="cd03894">
    <property type="entry name" value="M20_ArgE"/>
    <property type="match status" value="1"/>
</dbReference>